<feature type="region of interest" description="Disordered" evidence="1">
    <location>
        <begin position="1"/>
        <end position="25"/>
    </location>
</feature>
<dbReference type="InParanoid" id="A0A5E4GGP6"/>
<dbReference type="Proteomes" id="UP000327085">
    <property type="component" value="Chromosome 5"/>
</dbReference>
<evidence type="ECO:0000313" key="2">
    <source>
        <dbReference type="EMBL" id="VVA38712.1"/>
    </source>
</evidence>
<proteinExistence type="predicted"/>
<feature type="compositionally biased region" description="Basic and acidic residues" evidence="1">
    <location>
        <begin position="8"/>
        <end position="19"/>
    </location>
</feature>
<dbReference type="AlphaFoldDB" id="A0A5E4GGP6"/>
<dbReference type="Gramene" id="VVA38712">
    <property type="protein sequence ID" value="VVA38712"/>
    <property type="gene ID" value="Prudul26B011740"/>
</dbReference>
<name>A0A5E4GGP6_PRUDU</name>
<protein>
    <submittedName>
        <fullName evidence="2">Uncharacterized protein</fullName>
    </submittedName>
</protein>
<dbReference type="EMBL" id="CABIKO010000679">
    <property type="protein sequence ID" value="VVA38712.1"/>
    <property type="molecule type" value="Genomic_DNA"/>
</dbReference>
<sequence>MSRATSHRLRDSPCRDQRPRSIPRNRPVHFYPVRFIMKLDNHQINGTDGHDWNKTDKLFIWLVIVGPAPRQNPRGSPTGKTLCGSHSYLPFFEKSFSSSTPHAIPTRGVGDGGLRFQAKASLSQPFLLIQTVRFAPSVD</sequence>
<organism evidence="2 3">
    <name type="scientific">Prunus dulcis</name>
    <name type="common">Almond</name>
    <name type="synonym">Amygdalus dulcis</name>
    <dbReference type="NCBI Taxonomy" id="3755"/>
    <lineage>
        <taxon>Eukaryota</taxon>
        <taxon>Viridiplantae</taxon>
        <taxon>Streptophyta</taxon>
        <taxon>Embryophyta</taxon>
        <taxon>Tracheophyta</taxon>
        <taxon>Spermatophyta</taxon>
        <taxon>Magnoliopsida</taxon>
        <taxon>eudicotyledons</taxon>
        <taxon>Gunneridae</taxon>
        <taxon>Pentapetalae</taxon>
        <taxon>rosids</taxon>
        <taxon>fabids</taxon>
        <taxon>Rosales</taxon>
        <taxon>Rosaceae</taxon>
        <taxon>Amygdaloideae</taxon>
        <taxon>Amygdaleae</taxon>
        <taxon>Prunus</taxon>
    </lineage>
</organism>
<gene>
    <name evidence="2" type="ORF">ALMOND_2B011740</name>
</gene>
<reference evidence="3" key="1">
    <citation type="journal article" date="2020" name="Plant J.">
        <title>Transposons played a major role in the diversification between the closely related almond and peach genomes: results from the almond genome sequence.</title>
        <authorList>
            <person name="Alioto T."/>
            <person name="Alexiou K.G."/>
            <person name="Bardil A."/>
            <person name="Barteri F."/>
            <person name="Castanera R."/>
            <person name="Cruz F."/>
            <person name="Dhingra A."/>
            <person name="Duval H."/>
            <person name="Fernandez I Marti A."/>
            <person name="Frias L."/>
            <person name="Galan B."/>
            <person name="Garcia J.L."/>
            <person name="Howad W."/>
            <person name="Gomez-Garrido J."/>
            <person name="Gut M."/>
            <person name="Julca I."/>
            <person name="Morata J."/>
            <person name="Puigdomenech P."/>
            <person name="Ribeca P."/>
            <person name="Rubio Cabetas M.J."/>
            <person name="Vlasova A."/>
            <person name="Wirthensohn M."/>
            <person name="Garcia-Mas J."/>
            <person name="Gabaldon T."/>
            <person name="Casacuberta J.M."/>
            <person name="Arus P."/>
        </authorList>
    </citation>
    <scope>NUCLEOTIDE SEQUENCE [LARGE SCALE GENOMIC DNA]</scope>
    <source>
        <strain evidence="3">cv. Texas</strain>
    </source>
</reference>
<evidence type="ECO:0000313" key="3">
    <source>
        <dbReference type="Proteomes" id="UP000327085"/>
    </source>
</evidence>
<accession>A0A5E4GGP6</accession>
<evidence type="ECO:0000256" key="1">
    <source>
        <dbReference type="SAM" id="MobiDB-lite"/>
    </source>
</evidence>